<reference evidence="1" key="1">
    <citation type="submission" date="2014-11" db="EMBL/GenBank/DDBJ databases">
        <authorList>
            <person name="Amaro Gonzalez C."/>
        </authorList>
    </citation>
    <scope>NUCLEOTIDE SEQUENCE</scope>
</reference>
<evidence type="ECO:0000313" key="1">
    <source>
        <dbReference type="EMBL" id="JAH19418.1"/>
    </source>
</evidence>
<organism evidence="1">
    <name type="scientific">Anguilla anguilla</name>
    <name type="common">European freshwater eel</name>
    <name type="synonym">Muraena anguilla</name>
    <dbReference type="NCBI Taxonomy" id="7936"/>
    <lineage>
        <taxon>Eukaryota</taxon>
        <taxon>Metazoa</taxon>
        <taxon>Chordata</taxon>
        <taxon>Craniata</taxon>
        <taxon>Vertebrata</taxon>
        <taxon>Euteleostomi</taxon>
        <taxon>Actinopterygii</taxon>
        <taxon>Neopterygii</taxon>
        <taxon>Teleostei</taxon>
        <taxon>Anguilliformes</taxon>
        <taxon>Anguillidae</taxon>
        <taxon>Anguilla</taxon>
    </lineage>
</organism>
<dbReference type="EMBL" id="GBXM01089159">
    <property type="protein sequence ID" value="JAH19418.1"/>
    <property type="molecule type" value="Transcribed_RNA"/>
</dbReference>
<sequence length="30" mass="3245">MLLEATTFSEQKSISYTASGHCCHKCTGIP</sequence>
<proteinExistence type="predicted"/>
<accession>A0A0E9QTJ8</accession>
<reference evidence="1" key="2">
    <citation type="journal article" date="2015" name="Fish Shellfish Immunol.">
        <title>Early steps in the European eel (Anguilla anguilla)-Vibrio vulnificus interaction in the gills: Role of the RtxA13 toxin.</title>
        <authorList>
            <person name="Callol A."/>
            <person name="Pajuelo D."/>
            <person name="Ebbesson L."/>
            <person name="Teles M."/>
            <person name="MacKenzie S."/>
            <person name="Amaro C."/>
        </authorList>
    </citation>
    <scope>NUCLEOTIDE SEQUENCE</scope>
</reference>
<dbReference type="AlphaFoldDB" id="A0A0E9QTJ8"/>
<protein>
    <submittedName>
        <fullName evidence="1">Uncharacterized protein</fullName>
    </submittedName>
</protein>
<name>A0A0E9QTJ8_ANGAN</name>